<dbReference type="EMBL" id="JAGPXC010000002">
    <property type="protein sequence ID" value="KAH6657584.1"/>
    <property type="molecule type" value="Genomic_DNA"/>
</dbReference>
<keyword evidence="3" id="KW-1185">Reference proteome</keyword>
<evidence type="ECO:0000256" key="1">
    <source>
        <dbReference type="SAM" id="MobiDB-lite"/>
    </source>
</evidence>
<reference evidence="2" key="1">
    <citation type="journal article" date="2021" name="Nat. Commun.">
        <title>Genetic determinants of endophytism in the Arabidopsis root mycobiome.</title>
        <authorList>
            <person name="Mesny F."/>
            <person name="Miyauchi S."/>
            <person name="Thiergart T."/>
            <person name="Pickel B."/>
            <person name="Atanasova L."/>
            <person name="Karlsson M."/>
            <person name="Huettel B."/>
            <person name="Barry K.W."/>
            <person name="Haridas S."/>
            <person name="Chen C."/>
            <person name="Bauer D."/>
            <person name="Andreopoulos W."/>
            <person name="Pangilinan J."/>
            <person name="LaButti K."/>
            <person name="Riley R."/>
            <person name="Lipzen A."/>
            <person name="Clum A."/>
            <person name="Drula E."/>
            <person name="Henrissat B."/>
            <person name="Kohler A."/>
            <person name="Grigoriev I.V."/>
            <person name="Martin F.M."/>
            <person name="Hacquard S."/>
        </authorList>
    </citation>
    <scope>NUCLEOTIDE SEQUENCE</scope>
    <source>
        <strain evidence="2">MPI-SDFR-AT-0073</strain>
    </source>
</reference>
<accession>A0A9P8USK9</accession>
<sequence length="443" mass="48254">MDSSPAGDPQPYVLVEVPQGVTPERYQDGANELALPTVPPRSLSAPPGPVPERKPSAHETGGLPLVAAVPSQQSPDGLTSPGEETEKESHFAKRFMGNMLVARLGRAGVQSVTSTMKLPLYLSPWGDNNPFVLPNLRKRDLALAGVMHFGADALIGSSLTAVETVVQHGATWTAEQSMDQGYDKIRGGSRPHSVKRQAGLTSVEVRIKHKLIGEEATLRFFESRDTAHVLSCARGWFCPYLYCSSRVSQLSRMKDFTVVEVMGPGLKADAALAPTLLSCITNEDAPICRLDAGEDAGTTSSHYKRLGIFFMGISPYRTASTWSQAKVPGEARIRFHLLTHIPAIVIPIKSSAPVCAWSPSTLDQMLNSREEYNDEVHRDGILRYLDTVIDVSYMRVQSRDTWRLELSAALDQILIGTKSIPSALGSIADAFSNEHGGIVMFRF</sequence>
<dbReference type="RefSeq" id="XP_045961818.1">
    <property type="nucleotide sequence ID" value="XM_046099585.1"/>
</dbReference>
<proteinExistence type="predicted"/>
<dbReference type="AlphaFoldDB" id="A0A9P8USK9"/>
<evidence type="ECO:0000313" key="2">
    <source>
        <dbReference type="EMBL" id="KAH6657584.1"/>
    </source>
</evidence>
<feature type="region of interest" description="Disordered" evidence="1">
    <location>
        <begin position="20"/>
        <end position="88"/>
    </location>
</feature>
<name>A0A9P8USK9_9PEZI</name>
<dbReference type="Proteomes" id="UP000758603">
    <property type="component" value="Unassembled WGS sequence"/>
</dbReference>
<evidence type="ECO:0000313" key="3">
    <source>
        <dbReference type="Proteomes" id="UP000758603"/>
    </source>
</evidence>
<protein>
    <submittedName>
        <fullName evidence="2">Uncharacterized protein</fullName>
    </submittedName>
</protein>
<organism evidence="2 3">
    <name type="scientific">Truncatella angustata</name>
    <dbReference type="NCBI Taxonomy" id="152316"/>
    <lineage>
        <taxon>Eukaryota</taxon>
        <taxon>Fungi</taxon>
        <taxon>Dikarya</taxon>
        <taxon>Ascomycota</taxon>
        <taxon>Pezizomycotina</taxon>
        <taxon>Sordariomycetes</taxon>
        <taxon>Xylariomycetidae</taxon>
        <taxon>Amphisphaeriales</taxon>
        <taxon>Sporocadaceae</taxon>
        <taxon>Truncatella</taxon>
    </lineage>
</organism>
<comment type="caution">
    <text evidence="2">The sequence shown here is derived from an EMBL/GenBank/DDBJ whole genome shotgun (WGS) entry which is preliminary data.</text>
</comment>
<dbReference type="GeneID" id="70128477"/>
<gene>
    <name evidence="2" type="ORF">BKA67DRAFT_532785</name>
</gene>
<dbReference type="OrthoDB" id="3351042at2759"/>